<protein>
    <submittedName>
        <fullName evidence="1">Uncharacterized protein</fullName>
    </submittedName>
</protein>
<evidence type="ECO:0000313" key="2">
    <source>
        <dbReference type="Proteomes" id="UP000051992"/>
    </source>
</evidence>
<comment type="caution">
    <text evidence="1">The sequence shown here is derived from an EMBL/GenBank/DDBJ whole genome shotgun (WGS) entry which is preliminary data.</text>
</comment>
<evidence type="ECO:0000313" key="1">
    <source>
        <dbReference type="EMBL" id="KRN46387.1"/>
    </source>
</evidence>
<dbReference type="AlphaFoldDB" id="A0A0R2H0A2"/>
<name>A0A0R2H0A2_WEIVI</name>
<dbReference type="OrthoDB" id="9980479at2"/>
<proteinExistence type="predicted"/>
<accession>A0A0R2H0A2</accession>
<keyword evidence="2" id="KW-1185">Reference proteome</keyword>
<reference evidence="1 2" key="1">
    <citation type="journal article" date="2015" name="Genome Announc.">
        <title>Expanding the biotechnology potential of lactobacilli through comparative genomics of 213 strains and associated genera.</title>
        <authorList>
            <person name="Sun Z."/>
            <person name="Harris H.M."/>
            <person name="McCann A."/>
            <person name="Guo C."/>
            <person name="Argimon S."/>
            <person name="Zhang W."/>
            <person name="Yang X."/>
            <person name="Jeffery I.B."/>
            <person name="Cooney J.C."/>
            <person name="Kagawa T.F."/>
            <person name="Liu W."/>
            <person name="Song Y."/>
            <person name="Salvetti E."/>
            <person name="Wrobel A."/>
            <person name="Rasinkangas P."/>
            <person name="Parkhill J."/>
            <person name="Rea M.C."/>
            <person name="O'Sullivan O."/>
            <person name="Ritari J."/>
            <person name="Douillard F.P."/>
            <person name="Paul Ross R."/>
            <person name="Yang R."/>
            <person name="Briner A.E."/>
            <person name="Felis G.E."/>
            <person name="de Vos W.M."/>
            <person name="Barrangou R."/>
            <person name="Klaenhammer T.R."/>
            <person name="Caufield P.W."/>
            <person name="Cui Y."/>
            <person name="Zhang H."/>
            <person name="O'Toole P.W."/>
        </authorList>
    </citation>
    <scope>NUCLEOTIDE SEQUENCE [LARGE SCALE GENOMIC DNA]</scope>
    <source>
        <strain evidence="1 2">DSM 20410</strain>
    </source>
</reference>
<dbReference type="EMBL" id="JQBM01000002">
    <property type="protein sequence ID" value="KRN46387.1"/>
    <property type="molecule type" value="Genomic_DNA"/>
</dbReference>
<dbReference type="PATRIC" id="fig|1629.5.peg.663"/>
<gene>
    <name evidence="1" type="ORF">IV50_GL000658</name>
</gene>
<dbReference type="RefSeq" id="WP_057745020.1">
    <property type="nucleotide sequence ID" value="NZ_BJLU01000004.1"/>
</dbReference>
<sequence length="86" mass="9929">MDKVKQKVRKILNYIFKNHLDEKGYGSVEKAVKQMNGIINANDVQEIKKYAGFSSSLVRWYVDDSTEYQSPLIGKFSKLDEAIKKL</sequence>
<dbReference type="PROSITE" id="PS50896">
    <property type="entry name" value="LISH"/>
    <property type="match status" value="1"/>
</dbReference>
<dbReference type="Proteomes" id="UP000051992">
    <property type="component" value="Unassembled WGS sequence"/>
</dbReference>
<dbReference type="InterPro" id="IPR006594">
    <property type="entry name" value="LisH"/>
</dbReference>
<organism evidence="1 2">
    <name type="scientific">Weissella viridescens</name>
    <name type="common">Lactobacillus viridescens</name>
    <dbReference type="NCBI Taxonomy" id="1629"/>
    <lineage>
        <taxon>Bacteria</taxon>
        <taxon>Bacillati</taxon>
        <taxon>Bacillota</taxon>
        <taxon>Bacilli</taxon>
        <taxon>Lactobacillales</taxon>
        <taxon>Lactobacillaceae</taxon>
        <taxon>Weissella</taxon>
    </lineage>
</organism>